<organism evidence="1 2">
    <name type="scientific">Romanomermis culicivorax</name>
    <name type="common">Nematode worm</name>
    <dbReference type="NCBI Taxonomy" id="13658"/>
    <lineage>
        <taxon>Eukaryota</taxon>
        <taxon>Metazoa</taxon>
        <taxon>Ecdysozoa</taxon>
        <taxon>Nematoda</taxon>
        <taxon>Enoplea</taxon>
        <taxon>Dorylaimia</taxon>
        <taxon>Mermithida</taxon>
        <taxon>Mermithoidea</taxon>
        <taxon>Mermithidae</taxon>
        <taxon>Romanomermis</taxon>
    </lineage>
</organism>
<evidence type="ECO:0000313" key="2">
    <source>
        <dbReference type="WBParaSite" id="nRc.2.0.1.t26213-RA"/>
    </source>
</evidence>
<dbReference type="AlphaFoldDB" id="A0A915JJC2"/>
<proteinExistence type="predicted"/>
<keyword evidence="1" id="KW-1185">Reference proteome</keyword>
<accession>A0A915JJC2</accession>
<evidence type="ECO:0000313" key="1">
    <source>
        <dbReference type="Proteomes" id="UP000887565"/>
    </source>
</evidence>
<reference evidence="2" key="1">
    <citation type="submission" date="2022-11" db="UniProtKB">
        <authorList>
            <consortium name="WormBaseParasite"/>
        </authorList>
    </citation>
    <scope>IDENTIFICATION</scope>
</reference>
<dbReference type="Proteomes" id="UP000887565">
    <property type="component" value="Unplaced"/>
</dbReference>
<dbReference type="WBParaSite" id="nRc.2.0.1.t26213-RA">
    <property type="protein sequence ID" value="nRc.2.0.1.t26213-RA"/>
    <property type="gene ID" value="nRc.2.0.1.g26213"/>
</dbReference>
<protein>
    <submittedName>
        <fullName evidence="2">Uncharacterized protein</fullName>
    </submittedName>
</protein>
<name>A0A915JJC2_ROMCU</name>
<sequence>MSAPKTIAIGFDQANDWKCLKDMHGRDFYSPDAPKTHSTVLAPSILENIERSPEKWERARLIGLCPENKKLKGIVADMFALDVEHFTLYFL</sequence>